<dbReference type="InterPro" id="IPR009835">
    <property type="entry name" value="SrtB"/>
</dbReference>
<feature type="transmembrane region" description="Helical" evidence="1">
    <location>
        <begin position="281"/>
        <end position="303"/>
    </location>
</feature>
<evidence type="ECO:0000256" key="1">
    <source>
        <dbReference type="SAM" id="Phobius"/>
    </source>
</evidence>
<organism evidence="2 3">
    <name type="scientific">Lacrimispora amygdalina</name>
    <dbReference type="NCBI Taxonomy" id="253257"/>
    <lineage>
        <taxon>Bacteria</taxon>
        <taxon>Bacillati</taxon>
        <taxon>Bacillota</taxon>
        <taxon>Clostridia</taxon>
        <taxon>Lachnospirales</taxon>
        <taxon>Lachnospiraceae</taxon>
        <taxon>Lacrimispora</taxon>
    </lineage>
</organism>
<dbReference type="Proteomes" id="UP000260680">
    <property type="component" value="Unassembled WGS sequence"/>
</dbReference>
<dbReference type="SUPFAM" id="SSF63817">
    <property type="entry name" value="Sortase"/>
    <property type="match status" value="1"/>
</dbReference>
<dbReference type="NCBIfam" id="TIGR03064">
    <property type="entry name" value="sortase_srtB"/>
    <property type="match status" value="1"/>
</dbReference>
<protein>
    <submittedName>
        <fullName evidence="2">SrtB family sortase</fullName>
        <ecNumber evidence="2">3.4.22.71</ecNumber>
    </submittedName>
</protein>
<dbReference type="InterPro" id="IPR023365">
    <property type="entry name" value="Sortase_dom-sf"/>
</dbReference>
<evidence type="ECO:0000313" key="3">
    <source>
        <dbReference type="Proteomes" id="UP000260680"/>
    </source>
</evidence>
<gene>
    <name evidence="2" type="primary">srtB</name>
    <name evidence="2" type="ORF">DS742_07495</name>
</gene>
<dbReference type="RefSeq" id="WP_117416374.1">
    <property type="nucleotide sequence ID" value="NZ_QOHO01000021.1"/>
</dbReference>
<dbReference type="CDD" id="cd05826">
    <property type="entry name" value="Sortase_B"/>
    <property type="match status" value="1"/>
</dbReference>
<dbReference type="GO" id="GO:0016787">
    <property type="term" value="F:hydrolase activity"/>
    <property type="evidence" value="ECO:0007669"/>
    <property type="project" value="UniProtKB-KW"/>
</dbReference>
<comment type="caution">
    <text evidence="2">The sequence shown here is derived from an EMBL/GenBank/DDBJ whole genome shotgun (WGS) entry which is preliminary data.</text>
</comment>
<dbReference type="OrthoDB" id="9806013at2"/>
<name>A0A3E2NFF2_9FIRM</name>
<proteinExistence type="predicted"/>
<dbReference type="EC" id="3.4.22.71" evidence="2"/>
<evidence type="ECO:0000313" key="2">
    <source>
        <dbReference type="EMBL" id="RFZ79610.1"/>
    </source>
</evidence>
<dbReference type="Gene3D" id="2.40.260.10">
    <property type="entry name" value="Sortase"/>
    <property type="match status" value="1"/>
</dbReference>
<feature type="transmembrane region" description="Helical" evidence="1">
    <location>
        <begin position="20"/>
        <end position="41"/>
    </location>
</feature>
<reference evidence="2 3" key="1">
    <citation type="submission" date="2018-07" db="EMBL/GenBank/DDBJ databases">
        <title>New species, Clostridium PI-S10-A1B.</title>
        <authorList>
            <person name="Krishna G."/>
            <person name="Summeta K."/>
            <person name="Shikha S."/>
            <person name="Prabhu P.B."/>
            <person name="Suresh K."/>
        </authorList>
    </citation>
    <scope>NUCLEOTIDE SEQUENCE [LARGE SCALE GENOMIC DNA]</scope>
    <source>
        <strain evidence="2 3">PI-S10-A1B</strain>
    </source>
</reference>
<dbReference type="AlphaFoldDB" id="A0A3E2NFF2"/>
<keyword evidence="1" id="KW-1133">Transmembrane helix</keyword>
<dbReference type="EMBL" id="QOHO01000021">
    <property type="protein sequence ID" value="RFZ79610.1"/>
    <property type="molecule type" value="Genomic_DNA"/>
</dbReference>
<keyword evidence="1" id="KW-0472">Membrane</keyword>
<accession>A0A3E2NFF2</accession>
<sequence length="308" mass="34769">MDTITAEQIGRKIIRLLDSIVNFAVLAVLLLLIAFAGYAIWDSGQVYQAADAAQYAVYKPTEEDSISFGELRTLNPEVFAWLTVYGTHIDYPVTQGRDNAKYVNTDVSGNYSLSGTIFLDYRNGGRFQDFNSILYGHHMEKNAMFGELASFAEKAFFDEHPYGNLFYDGENHGLMFFAFFKTDAYDAATFTPHVEGEEAQREYLQSLLDKAIHTRDAGVTEDSRILLLTTCATDATNGRDILVAKITDERYSDTFSLNDTNDTGIQVSADRQEGIWQIIPLWAKITVPALVLFLLLVMVLYHIRRKEE</sequence>
<keyword evidence="2" id="KW-0378">Hydrolase</keyword>
<keyword evidence="1" id="KW-0812">Transmembrane</keyword>